<gene>
    <name evidence="1" type="ORF">SAMN05443575_4223</name>
</gene>
<evidence type="ECO:0000313" key="2">
    <source>
        <dbReference type="Proteomes" id="UP000186132"/>
    </source>
</evidence>
<sequence>MTVHLVIEQELPAPCEQVFDTIHDYRHRLEWDTLLRRAYTVDDAPPARGVTAVCTAAWWLGGYSFRTRYVTFDRPTVAAIKLESRPPFFAAWAASIRHTSLPGGRSRATYTMTFTVRPARLAPLLEPVAKALFRRETQRRLRALARHLARSS</sequence>
<evidence type="ECO:0000313" key="1">
    <source>
        <dbReference type="EMBL" id="SHH62418.1"/>
    </source>
</evidence>
<accession>A0A1M5UHN1</accession>
<dbReference type="InterPro" id="IPR023393">
    <property type="entry name" value="START-like_dom_sf"/>
</dbReference>
<dbReference type="Proteomes" id="UP000186132">
    <property type="component" value="Unassembled WGS sequence"/>
</dbReference>
<dbReference type="AlphaFoldDB" id="A0A1M5UHN1"/>
<dbReference type="OrthoDB" id="197829at2"/>
<dbReference type="Pfam" id="PF10604">
    <property type="entry name" value="Polyketide_cyc2"/>
    <property type="match status" value="1"/>
</dbReference>
<dbReference type="CDD" id="cd07812">
    <property type="entry name" value="SRPBCC"/>
    <property type="match status" value="1"/>
</dbReference>
<dbReference type="Gene3D" id="3.30.530.20">
    <property type="match status" value="1"/>
</dbReference>
<dbReference type="EMBL" id="FQVU01000008">
    <property type="protein sequence ID" value="SHH62418.1"/>
    <property type="molecule type" value="Genomic_DNA"/>
</dbReference>
<dbReference type="SUPFAM" id="SSF55961">
    <property type="entry name" value="Bet v1-like"/>
    <property type="match status" value="1"/>
</dbReference>
<dbReference type="InterPro" id="IPR019587">
    <property type="entry name" value="Polyketide_cyclase/dehydratase"/>
</dbReference>
<keyword evidence="2" id="KW-1185">Reference proteome</keyword>
<dbReference type="RefSeq" id="WP_073392423.1">
    <property type="nucleotide sequence ID" value="NZ_FQVU01000008.1"/>
</dbReference>
<reference evidence="2" key="1">
    <citation type="submission" date="2016-11" db="EMBL/GenBank/DDBJ databases">
        <authorList>
            <person name="Varghese N."/>
            <person name="Submissions S."/>
        </authorList>
    </citation>
    <scope>NUCLEOTIDE SEQUENCE [LARGE SCALE GENOMIC DNA]</scope>
    <source>
        <strain evidence="2">DSM 45627</strain>
    </source>
</reference>
<name>A0A1M5UHN1_9ACTN</name>
<organism evidence="1 2">
    <name type="scientific">Jatrophihabitans endophyticus</name>
    <dbReference type="NCBI Taxonomy" id="1206085"/>
    <lineage>
        <taxon>Bacteria</taxon>
        <taxon>Bacillati</taxon>
        <taxon>Actinomycetota</taxon>
        <taxon>Actinomycetes</taxon>
        <taxon>Jatrophihabitantales</taxon>
        <taxon>Jatrophihabitantaceae</taxon>
        <taxon>Jatrophihabitans</taxon>
    </lineage>
</organism>
<dbReference type="STRING" id="1206085.SAMN05443575_4223"/>
<proteinExistence type="predicted"/>
<protein>
    <submittedName>
        <fullName evidence="1">Polyketide cyclase / dehydrase and lipid transport</fullName>
    </submittedName>
</protein>